<dbReference type="PANTHER" id="PTHR34698">
    <property type="entry name" value="5-OXOPROLINASE SUBUNIT B"/>
    <property type="match status" value="1"/>
</dbReference>
<dbReference type="InterPro" id="IPR003833">
    <property type="entry name" value="CT_C_D"/>
</dbReference>
<dbReference type="Pfam" id="PF02682">
    <property type="entry name" value="CT_C_D"/>
    <property type="match status" value="1"/>
</dbReference>
<reference evidence="5" key="1">
    <citation type="journal article" date="2014" name="Int. J. Syst. Evol. Microbiol.">
        <title>Complete genome sequence of Corynebacterium casei LMG S-19264T (=DSM 44701T), isolated from a smear-ripened cheese.</title>
        <authorList>
            <consortium name="US DOE Joint Genome Institute (JGI-PGF)"/>
            <person name="Walter F."/>
            <person name="Albersmeier A."/>
            <person name="Kalinowski J."/>
            <person name="Ruckert C."/>
        </authorList>
    </citation>
    <scope>NUCLEOTIDE SEQUENCE</scope>
    <source>
        <strain evidence="5">CCM 7684</strain>
    </source>
</reference>
<dbReference type="AlphaFoldDB" id="A0A8J3DXJ4"/>
<dbReference type="SUPFAM" id="SSF50891">
    <property type="entry name" value="Cyclophilin-like"/>
    <property type="match status" value="1"/>
</dbReference>
<feature type="domain" description="Carboxyltransferase" evidence="4">
    <location>
        <begin position="12"/>
        <end position="213"/>
    </location>
</feature>
<dbReference type="EMBL" id="BMCP01000003">
    <property type="protein sequence ID" value="GGE48497.1"/>
    <property type="molecule type" value="Genomic_DNA"/>
</dbReference>
<dbReference type="RefSeq" id="WP_229729439.1">
    <property type="nucleotide sequence ID" value="NZ_BMCP01000003.1"/>
</dbReference>
<dbReference type="SUPFAM" id="SSF160467">
    <property type="entry name" value="PH0987 N-terminal domain-like"/>
    <property type="match status" value="1"/>
</dbReference>
<evidence type="ECO:0000256" key="2">
    <source>
        <dbReference type="ARBA" id="ARBA00022801"/>
    </source>
</evidence>
<dbReference type="GO" id="GO:0016787">
    <property type="term" value="F:hydrolase activity"/>
    <property type="evidence" value="ECO:0007669"/>
    <property type="project" value="UniProtKB-KW"/>
</dbReference>
<dbReference type="InterPro" id="IPR010016">
    <property type="entry name" value="PxpB"/>
</dbReference>
<comment type="caution">
    <text evidence="5">The sequence shown here is derived from an EMBL/GenBank/DDBJ whole genome shotgun (WGS) entry which is preliminary data.</text>
</comment>
<gene>
    <name evidence="5" type="ORF">GCM10007276_27070</name>
</gene>
<evidence type="ECO:0000256" key="1">
    <source>
        <dbReference type="ARBA" id="ARBA00022741"/>
    </source>
</evidence>
<evidence type="ECO:0000259" key="4">
    <source>
        <dbReference type="SMART" id="SM00796"/>
    </source>
</evidence>
<keyword evidence="3" id="KW-0067">ATP-binding</keyword>
<keyword evidence="1" id="KW-0547">Nucleotide-binding</keyword>
<dbReference type="PANTHER" id="PTHR34698:SF2">
    <property type="entry name" value="5-OXOPROLINASE SUBUNIT B"/>
    <property type="match status" value="1"/>
</dbReference>
<dbReference type="Gene3D" id="3.30.1360.40">
    <property type="match status" value="1"/>
</dbReference>
<organism evidence="5 6">
    <name type="scientific">Agaricicola taiwanensis</name>
    <dbReference type="NCBI Taxonomy" id="591372"/>
    <lineage>
        <taxon>Bacteria</taxon>
        <taxon>Pseudomonadati</taxon>
        <taxon>Pseudomonadota</taxon>
        <taxon>Alphaproteobacteria</taxon>
        <taxon>Rhodobacterales</taxon>
        <taxon>Paracoccaceae</taxon>
        <taxon>Agaricicola</taxon>
    </lineage>
</organism>
<evidence type="ECO:0000313" key="5">
    <source>
        <dbReference type="EMBL" id="GGE48497.1"/>
    </source>
</evidence>
<reference evidence="5" key="2">
    <citation type="submission" date="2020-09" db="EMBL/GenBank/DDBJ databases">
        <authorList>
            <person name="Sun Q."/>
            <person name="Sedlacek I."/>
        </authorList>
    </citation>
    <scope>NUCLEOTIDE SEQUENCE</scope>
    <source>
        <strain evidence="5">CCM 7684</strain>
    </source>
</reference>
<dbReference type="Proteomes" id="UP000602745">
    <property type="component" value="Unassembled WGS sequence"/>
</dbReference>
<accession>A0A8J3DXJ4</accession>
<evidence type="ECO:0000313" key="6">
    <source>
        <dbReference type="Proteomes" id="UP000602745"/>
    </source>
</evidence>
<dbReference type="GO" id="GO:0005524">
    <property type="term" value="F:ATP binding"/>
    <property type="evidence" value="ECO:0007669"/>
    <property type="project" value="UniProtKB-KW"/>
</dbReference>
<protein>
    <submittedName>
        <fullName evidence="5">Allophanate hydrolase</fullName>
    </submittedName>
</protein>
<dbReference type="NCBIfam" id="TIGR00370">
    <property type="entry name" value="5-oxoprolinase subunit PxpB"/>
    <property type="match status" value="1"/>
</dbReference>
<dbReference type="Gene3D" id="2.40.100.10">
    <property type="entry name" value="Cyclophilin-like"/>
    <property type="match status" value="1"/>
</dbReference>
<sequence length="248" mass="26686">MIVEDEEMKPEVRFRAAGDRHLVAELADVIDPSINRRVVALAAALERQRVVGIIDLLPTYRSLLVHYDPLVAGRGLLENVILRAFGNLTVDMSGAGKRWRIPVVYGGAHGPDLDEVAARHGITTDEVIALHSGAEYRIFMIGFAPGYAYLGGLPPALHTPRRPAPRLSAPAGTISIGGQQASIASVPLPTGWNLLGRTPVKAFDPMRADPFLFAAGDTVAFTPVGQPEFERLQVGIERGSITSEAFHA</sequence>
<evidence type="ECO:0000256" key="3">
    <source>
        <dbReference type="ARBA" id="ARBA00022840"/>
    </source>
</evidence>
<keyword evidence="6" id="KW-1185">Reference proteome</keyword>
<proteinExistence type="predicted"/>
<dbReference type="InterPro" id="IPR029000">
    <property type="entry name" value="Cyclophilin-like_dom_sf"/>
</dbReference>
<keyword evidence="2 5" id="KW-0378">Hydrolase</keyword>
<dbReference type="SMART" id="SM00796">
    <property type="entry name" value="AHS1"/>
    <property type="match status" value="1"/>
</dbReference>
<name>A0A8J3DXJ4_9RHOB</name>